<accession>A0ABZ2CAL3</accession>
<evidence type="ECO:0000313" key="3">
    <source>
        <dbReference type="Proteomes" id="UP001357223"/>
    </source>
</evidence>
<keyword evidence="2" id="KW-0808">Transferase</keyword>
<feature type="domain" description="HipA-like kinase" evidence="1">
    <location>
        <begin position="25"/>
        <end position="235"/>
    </location>
</feature>
<dbReference type="RefSeq" id="WP_338449693.1">
    <property type="nucleotide sequence ID" value="NZ_CP137640.1"/>
</dbReference>
<keyword evidence="2" id="KW-0418">Kinase</keyword>
<dbReference type="Proteomes" id="UP001357223">
    <property type="component" value="Chromosome"/>
</dbReference>
<dbReference type="InterPro" id="IPR046748">
    <property type="entry name" value="HipA_2"/>
</dbReference>
<dbReference type="EMBL" id="CP137640">
    <property type="protein sequence ID" value="WVX80762.1"/>
    <property type="molecule type" value="Genomic_DNA"/>
</dbReference>
<evidence type="ECO:0000313" key="2">
    <source>
        <dbReference type="EMBL" id="WVX80762.1"/>
    </source>
</evidence>
<protein>
    <submittedName>
        <fullName evidence="2">HipA family kinase</fullName>
    </submittedName>
</protein>
<sequence length="253" mass="29548">MYEKDDSIKLIRSLPGDMAQLFQIGRDKHLYVMKFNNVYNRTKEVVNEYIVGKLAEKLGLPVLPVKPVYVTQSYLKQLKIPGTAGFQLSLPYIENCLSFNEFIKQSQKEVVNKEDLSGMIVFDQWVNNTDRSRTNILFQPQGSGYRFLMIDHGRCFPGGYLWTVDSLSEEVQYRINMPVYKWATSSLTHENELRLFAQKILSLDKNSISEIIMSVPKDWIITAEEKKQLLHFLTKQQQALPNVIENYIQRYRH</sequence>
<organism evidence="2 3">
    <name type="scientific">Niallia oryzisoli</name>
    <dbReference type="NCBI Taxonomy" id="1737571"/>
    <lineage>
        <taxon>Bacteria</taxon>
        <taxon>Bacillati</taxon>
        <taxon>Bacillota</taxon>
        <taxon>Bacilli</taxon>
        <taxon>Bacillales</taxon>
        <taxon>Bacillaceae</taxon>
        <taxon>Niallia</taxon>
    </lineage>
</organism>
<reference evidence="2 3" key="1">
    <citation type="submission" date="2023-10" db="EMBL/GenBank/DDBJ databases">
        <title>Niallia locisalis sp.nov. isolated from a salt pond sample.</title>
        <authorList>
            <person name="Li X.-J."/>
            <person name="Dong L."/>
        </authorList>
    </citation>
    <scope>NUCLEOTIDE SEQUENCE [LARGE SCALE GENOMIC DNA]</scope>
    <source>
        <strain evidence="2 3">DSM 29761</strain>
    </source>
</reference>
<dbReference type="GO" id="GO:0016301">
    <property type="term" value="F:kinase activity"/>
    <property type="evidence" value="ECO:0007669"/>
    <property type="project" value="UniProtKB-KW"/>
</dbReference>
<evidence type="ECO:0000259" key="1">
    <source>
        <dbReference type="Pfam" id="PF20613"/>
    </source>
</evidence>
<name>A0ABZ2CAL3_9BACI</name>
<keyword evidence="3" id="KW-1185">Reference proteome</keyword>
<dbReference type="Gene3D" id="1.10.1070.20">
    <property type="match status" value="1"/>
</dbReference>
<proteinExistence type="predicted"/>
<dbReference type="Pfam" id="PF20613">
    <property type="entry name" value="HipA_2"/>
    <property type="match status" value="1"/>
</dbReference>
<gene>
    <name evidence="2" type="ORF">R4Z09_26670</name>
</gene>